<dbReference type="Gene3D" id="1.10.20.10">
    <property type="entry name" value="Histone, subunit A"/>
    <property type="match status" value="1"/>
</dbReference>
<evidence type="ECO:0000313" key="4">
    <source>
        <dbReference type="EMBL" id="KAJ3427328.1"/>
    </source>
</evidence>
<dbReference type="AlphaFoldDB" id="A0AAV7YBZ1"/>
<keyword evidence="7" id="KW-1185">Reference proteome</keyword>
<dbReference type="Pfam" id="PF00808">
    <property type="entry name" value="CBFD_NFYB_HMF"/>
    <property type="match status" value="1"/>
</dbReference>
<dbReference type="Proteomes" id="UP001150062">
    <property type="component" value="Unassembled WGS sequence"/>
</dbReference>
<comment type="caution">
    <text evidence="4">The sequence shown here is derived from an EMBL/GenBank/DDBJ whole genome shotgun (WGS) entry which is preliminary data.</text>
</comment>
<reference evidence="5" key="1">
    <citation type="submission" date="2022-08" db="EMBL/GenBank/DDBJ databases">
        <title>Novel sulfate-reducing endosymbionts in the free-living metamonad Anaeramoeba.</title>
        <authorList>
            <person name="Jerlstrom-Hultqvist J."/>
            <person name="Cepicka I."/>
            <person name="Gallot-Lavallee L."/>
            <person name="Salas-Leiva D."/>
            <person name="Curtis B.A."/>
            <person name="Zahonova K."/>
            <person name="Pipaliya S."/>
            <person name="Dacks J."/>
            <person name="Roger A.J."/>
        </authorList>
    </citation>
    <scope>NUCLEOTIDE SEQUENCE</scope>
    <source>
        <strain evidence="5">Schooner1</strain>
    </source>
</reference>
<name>A0AAV7YBZ1_9EUKA</name>
<organism evidence="4 6">
    <name type="scientific">Anaeramoeba flamelloides</name>
    <dbReference type="NCBI Taxonomy" id="1746091"/>
    <lineage>
        <taxon>Eukaryota</taxon>
        <taxon>Metamonada</taxon>
        <taxon>Anaeramoebidae</taxon>
        <taxon>Anaeramoeba</taxon>
    </lineage>
</organism>
<sequence>MDKNEQLLLKTVKKFWAEQKKKYKDPEIIEQKKNSNGNYFKFNRIKNIVKLNDKIERVTVDGINLLIQAAELFILELTKRAQIEAKGYKRKIIKVEDLIRAASRAEHYDFLLDVFPEEVVEDNM</sequence>
<evidence type="ECO:0000313" key="6">
    <source>
        <dbReference type="Proteomes" id="UP001146793"/>
    </source>
</evidence>
<protein>
    <submittedName>
        <fullName evidence="4">Nuclear transcription factor y subunit gamma</fullName>
    </submittedName>
</protein>
<keyword evidence="2" id="KW-0539">Nucleus</keyword>
<dbReference type="InterPro" id="IPR003958">
    <property type="entry name" value="CBFA_NFYB_domain"/>
</dbReference>
<dbReference type="SUPFAM" id="SSF47113">
    <property type="entry name" value="Histone-fold"/>
    <property type="match status" value="1"/>
</dbReference>
<dbReference type="EMBL" id="JAOAOG010000173">
    <property type="protein sequence ID" value="KAJ6242816.1"/>
    <property type="molecule type" value="Genomic_DNA"/>
</dbReference>
<evidence type="ECO:0000259" key="3">
    <source>
        <dbReference type="Pfam" id="PF00808"/>
    </source>
</evidence>
<dbReference type="InterPro" id="IPR009072">
    <property type="entry name" value="Histone-fold"/>
</dbReference>
<evidence type="ECO:0000256" key="1">
    <source>
        <dbReference type="ARBA" id="ARBA00004123"/>
    </source>
</evidence>
<dbReference type="EMBL" id="JANTQA010000063">
    <property type="protein sequence ID" value="KAJ3427328.1"/>
    <property type="molecule type" value="Genomic_DNA"/>
</dbReference>
<dbReference type="InterPro" id="IPR050568">
    <property type="entry name" value="Transcr_DNA_Rep_Reg"/>
</dbReference>
<dbReference type="PANTHER" id="PTHR10252">
    <property type="entry name" value="HISTONE-LIKE TRANSCRIPTION FACTOR CCAAT-RELATED"/>
    <property type="match status" value="1"/>
</dbReference>
<evidence type="ECO:0000313" key="7">
    <source>
        <dbReference type="Proteomes" id="UP001150062"/>
    </source>
</evidence>
<evidence type="ECO:0000256" key="2">
    <source>
        <dbReference type="ARBA" id="ARBA00023242"/>
    </source>
</evidence>
<comment type="subcellular location">
    <subcellularLocation>
        <location evidence="1">Nucleus</location>
    </subcellularLocation>
</comment>
<dbReference type="GO" id="GO:0046982">
    <property type="term" value="F:protein heterodimerization activity"/>
    <property type="evidence" value="ECO:0007669"/>
    <property type="project" value="InterPro"/>
</dbReference>
<accession>A0AAV7YBZ1</accession>
<gene>
    <name evidence="4" type="ORF">M0812_26910</name>
    <name evidence="5" type="ORF">M0813_02665</name>
</gene>
<proteinExistence type="predicted"/>
<reference evidence="4" key="2">
    <citation type="submission" date="2022-08" db="EMBL/GenBank/DDBJ databases">
        <title>Novel sulphate-reducing endosymbionts in the free-living metamonad Anaeramoeba.</title>
        <authorList>
            <person name="Jerlstrom-Hultqvist J."/>
            <person name="Cepicka I."/>
            <person name="Gallot-Lavallee L."/>
            <person name="Salas-Leiva D."/>
            <person name="Curtis B.A."/>
            <person name="Zahonova K."/>
            <person name="Pipaliya S."/>
            <person name="Dacks J."/>
            <person name="Roger A.J."/>
        </authorList>
    </citation>
    <scope>NUCLEOTIDE SEQUENCE</scope>
    <source>
        <strain evidence="4">Busselton2</strain>
    </source>
</reference>
<evidence type="ECO:0000313" key="5">
    <source>
        <dbReference type="EMBL" id="KAJ6242816.1"/>
    </source>
</evidence>
<dbReference type="GO" id="GO:0005634">
    <property type="term" value="C:nucleus"/>
    <property type="evidence" value="ECO:0007669"/>
    <property type="project" value="UniProtKB-SubCell"/>
</dbReference>
<dbReference type="Proteomes" id="UP001146793">
    <property type="component" value="Unassembled WGS sequence"/>
</dbReference>
<feature type="domain" description="Transcription factor CBF/NF-Y/archaeal histone" evidence="3">
    <location>
        <begin position="43"/>
        <end position="101"/>
    </location>
</feature>